<keyword evidence="5" id="KW-0670">Pyruvate</keyword>
<dbReference type="InterPro" id="IPR026040">
    <property type="entry name" value="HyI-like"/>
</dbReference>
<evidence type="ECO:0000256" key="3">
    <source>
        <dbReference type="PIRSR" id="PIRSR006241-50"/>
    </source>
</evidence>
<name>A0A078MFC9_9PSED</name>
<sequence length="271" mass="28908">MSWPLAANLSMLFADLPMAERCHAAAEAGFDGVEIQFPYDIPAATLQNHLAAAGMPLVLINVPAGDLMTGGPGLAGVPSREAAFDEALQQAVEYALVLRPEKVNVLPGRLAEGVDREAALDTLARNLGKAAKAFADINVCLVCEAINRHDMPGFLLGSSEELLAMIERVDHPNLSAQLDLYHLARMGESIPASVALLAGRIGHVQFADAPGRGEPGTGNLDFHEAFGALNEHGYRGWLAAEYKPALPPEQSLQWLAQWTAAGTFRLQARSV</sequence>
<dbReference type="PANTHER" id="PTHR43489">
    <property type="entry name" value="ISOMERASE"/>
    <property type="match status" value="1"/>
</dbReference>
<dbReference type="OrthoDB" id="9786584at2"/>
<comment type="similarity">
    <text evidence="2">Belongs to the hyi family.</text>
</comment>
<dbReference type="PATRIC" id="fig|1461581.3.peg.2360"/>
<keyword evidence="1 2" id="KW-0413">Isomerase</keyword>
<dbReference type="EMBL" id="LM997413">
    <property type="protein sequence ID" value="CEA06013.1"/>
    <property type="molecule type" value="Genomic_DNA"/>
</dbReference>
<dbReference type="Gene3D" id="3.20.20.150">
    <property type="entry name" value="Divalent-metal-dependent TIM barrel enzymes"/>
    <property type="match status" value="1"/>
</dbReference>
<reference evidence="5" key="1">
    <citation type="submission" date="2014-07" db="EMBL/GenBank/DDBJ databases">
        <authorList>
            <person name="Urmite Genomes Urmite Genomes"/>
        </authorList>
    </citation>
    <scope>NUCLEOTIDE SEQUENCE</scope>
    <source>
        <strain evidence="5">12M76_air</strain>
    </source>
</reference>
<evidence type="ECO:0000259" key="4">
    <source>
        <dbReference type="Pfam" id="PF01261"/>
    </source>
</evidence>
<organism evidence="5">
    <name type="scientific">Pseudomonas saudimassiliensis</name>
    <dbReference type="NCBI Taxonomy" id="1461581"/>
    <lineage>
        <taxon>Bacteria</taxon>
        <taxon>Pseudomonadati</taxon>
        <taxon>Pseudomonadota</taxon>
        <taxon>Gammaproteobacteria</taxon>
        <taxon>Pseudomonadales</taxon>
        <taxon>Pseudomonadaceae</taxon>
        <taxon>Pseudomonas</taxon>
    </lineage>
</organism>
<evidence type="ECO:0000256" key="2">
    <source>
        <dbReference type="PIRNR" id="PIRNR006241"/>
    </source>
</evidence>
<dbReference type="EMBL" id="LK391969">
    <property type="protein sequence ID" value="CEF27444.1"/>
    <property type="molecule type" value="Genomic_DNA"/>
</dbReference>
<dbReference type="InterPro" id="IPR013022">
    <property type="entry name" value="Xyl_isomerase-like_TIM-brl"/>
</dbReference>
<dbReference type="PIRSF" id="PIRSF006241">
    <property type="entry name" value="HyI"/>
    <property type="match status" value="1"/>
</dbReference>
<proteinExistence type="inferred from homology"/>
<protein>
    <submittedName>
        <fullName evidence="5">Hydroxypyruvate isomerase</fullName>
    </submittedName>
</protein>
<dbReference type="RefSeq" id="WP_044500187.1">
    <property type="nucleotide sequence ID" value="NZ_LK391969.1"/>
</dbReference>
<accession>A0A078MFC9</accession>
<feature type="active site" description="Proton donor/acceptor" evidence="3">
    <location>
        <position position="241"/>
    </location>
</feature>
<dbReference type="InterPro" id="IPR050417">
    <property type="entry name" value="Sugar_Epim/Isomerase"/>
</dbReference>
<dbReference type="InterPro" id="IPR036237">
    <property type="entry name" value="Xyl_isomerase-like_sf"/>
</dbReference>
<feature type="domain" description="Xylose isomerase-like TIM barrel" evidence="4">
    <location>
        <begin position="23"/>
        <end position="257"/>
    </location>
</feature>
<evidence type="ECO:0000256" key="1">
    <source>
        <dbReference type="ARBA" id="ARBA00023235"/>
    </source>
</evidence>
<dbReference type="GO" id="GO:0008903">
    <property type="term" value="F:hydroxypyruvate isomerase activity"/>
    <property type="evidence" value="ECO:0007669"/>
    <property type="project" value="TreeGrafter"/>
</dbReference>
<dbReference type="SUPFAM" id="SSF51658">
    <property type="entry name" value="Xylose isomerase-like"/>
    <property type="match status" value="1"/>
</dbReference>
<dbReference type="PANTHER" id="PTHR43489:SF6">
    <property type="entry name" value="HYDROXYPYRUVATE ISOMERASE-RELATED"/>
    <property type="match status" value="1"/>
</dbReference>
<gene>
    <name evidence="5" type="ORF">BN1049_02395</name>
</gene>
<dbReference type="AlphaFoldDB" id="A0A078MFC9"/>
<feature type="active site" description="Proton donor/acceptor" evidence="3">
    <location>
        <position position="144"/>
    </location>
</feature>
<evidence type="ECO:0000313" key="5">
    <source>
        <dbReference type="EMBL" id="CEA06013.1"/>
    </source>
</evidence>
<dbReference type="Pfam" id="PF01261">
    <property type="entry name" value="AP_endonuc_2"/>
    <property type="match status" value="1"/>
</dbReference>
<dbReference type="GO" id="GO:0046487">
    <property type="term" value="P:glyoxylate metabolic process"/>
    <property type="evidence" value="ECO:0007669"/>
    <property type="project" value="TreeGrafter"/>
</dbReference>